<evidence type="ECO:0000313" key="7">
    <source>
        <dbReference type="EMBL" id="AVN64512.1"/>
    </source>
</evidence>
<keyword evidence="5 6" id="KW-0326">Glycosidase</keyword>
<dbReference type="GO" id="GO:0045490">
    <property type="term" value="P:pectin catabolic process"/>
    <property type="evidence" value="ECO:0007669"/>
    <property type="project" value="TreeGrafter"/>
</dbReference>
<dbReference type="GO" id="GO:0015926">
    <property type="term" value="F:glucosidase activity"/>
    <property type="evidence" value="ECO:0007669"/>
    <property type="project" value="InterPro"/>
</dbReference>
<reference evidence="7 8" key="1">
    <citation type="submission" date="2017-07" db="EMBL/GenBank/DDBJ databases">
        <title>Comparative genomic analysis of Mesoplasma florum.</title>
        <authorList>
            <person name="Baby V."/>
            <person name="Lachance J.-C."/>
            <person name="Gagnon J."/>
            <person name="Lucier J.-F."/>
            <person name="Matteau D."/>
            <person name="Knight T.F."/>
            <person name="Rodrigue S."/>
        </authorList>
    </citation>
    <scope>NUCLEOTIDE SEQUENCE [LARGE SCALE GENOMIC DNA]</scope>
    <source>
        <strain evidence="7 8">CnuA-2</strain>
    </source>
</reference>
<organism evidence="7 8">
    <name type="scientific">Mesoplasma florum</name>
    <name type="common">Acholeplasma florum</name>
    <dbReference type="NCBI Taxonomy" id="2151"/>
    <lineage>
        <taxon>Bacteria</taxon>
        <taxon>Bacillati</taxon>
        <taxon>Mycoplasmatota</taxon>
        <taxon>Mollicutes</taxon>
        <taxon>Entomoplasmatales</taxon>
        <taxon>Entomoplasmataceae</taxon>
        <taxon>Mesoplasma</taxon>
    </lineage>
</organism>
<dbReference type="SUPFAM" id="SSF51445">
    <property type="entry name" value="(Trans)glycosidases"/>
    <property type="match status" value="1"/>
</dbReference>
<name>A0A2R3P7P7_MESFO</name>
<dbReference type="InterPro" id="IPR017853">
    <property type="entry name" value="GH"/>
</dbReference>
<evidence type="ECO:0000256" key="3">
    <source>
        <dbReference type="ARBA" id="ARBA00012556"/>
    </source>
</evidence>
<keyword evidence="4 6" id="KW-0378">Hydrolase</keyword>
<comment type="catalytic activity">
    <reaction evidence="1 6">
        <text>The enzyme specifically hydrolyzes (1-&gt;4)-beta-D-galactosidic linkages in type I arabinogalactans.</text>
        <dbReference type="EC" id="3.2.1.89"/>
    </reaction>
</comment>
<evidence type="ECO:0000313" key="8">
    <source>
        <dbReference type="Proteomes" id="UP000239216"/>
    </source>
</evidence>
<accession>A0A2R3P7P7</accession>
<evidence type="ECO:0000256" key="1">
    <source>
        <dbReference type="ARBA" id="ARBA00001695"/>
    </source>
</evidence>
<evidence type="ECO:0000256" key="5">
    <source>
        <dbReference type="ARBA" id="ARBA00023295"/>
    </source>
</evidence>
<dbReference type="Pfam" id="PF07745">
    <property type="entry name" value="Glyco_hydro_53"/>
    <property type="match status" value="1"/>
</dbReference>
<dbReference type="PANTHER" id="PTHR34983:SF1">
    <property type="entry name" value="ARABINOGALACTAN ENDO-BETA-1,4-GALACTANASE A"/>
    <property type="match status" value="1"/>
</dbReference>
<dbReference type="EMBL" id="CP022513">
    <property type="protein sequence ID" value="AVN64512.1"/>
    <property type="molecule type" value="Genomic_DNA"/>
</dbReference>
<dbReference type="Proteomes" id="UP000239216">
    <property type="component" value="Chromosome"/>
</dbReference>
<evidence type="ECO:0000256" key="2">
    <source>
        <dbReference type="ARBA" id="ARBA00010687"/>
    </source>
</evidence>
<evidence type="ECO:0000256" key="6">
    <source>
        <dbReference type="RuleBase" id="RU361192"/>
    </source>
</evidence>
<proteinExistence type="inferred from homology"/>
<comment type="similarity">
    <text evidence="2 6">Belongs to the glycosyl hydrolase 53 family.</text>
</comment>
<dbReference type="Gene3D" id="3.20.20.80">
    <property type="entry name" value="Glycosidases"/>
    <property type="match status" value="1"/>
</dbReference>
<dbReference type="AlphaFoldDB" id="A0A2R3P7P7"/>
<dbReference type="PANTHER" id="PTHR34983">
    <property type="entry name" value="ARABINOGALACTAN ENDO-BETA-1,4-GALACTANASE A"/>
    <property type="match status" value="1"/>
</dbReference>
<evidence type="ECO:0000256" key="4">
    <source>
        <dbReference type="ARBA" id="ARBA00022801"/>
    </source>
</evidence>
<gene>
    <name evidence="7" type="ORF">CG003_02460</name>
</gene>
<sequence>MGKNEEQLTDLVHDYAYSSIEKFYNETEIMPFRIQVDNEATRISFWDSKNESKTRKNYMYTSNIMKGGFQAIDKFNLAHQNEKNIIKVLHLDGIVALSKWKSVLNEYLLKNNLINYVDEIGITSYLEWWQGSEHLFDIITMIKKEYGLNSSVSETSNMFTMNETNLSGDLENSQHEKNEYSEVPVSATQITMINSMMEAASKASPNYQTGIYWWEPAWLLTNGKISWTTKEGIVYCESNNQQNQKLFMTGNT</sequence>
<protein>
    <recommendedName>
        <fullName evidence="3 6">Arabinogalactan endo-beta-1,4-galactanase</fullName>
        <ecNumber evidence="3 6">3.2.1.89</ecNumber>
    </recommendedName>
</protein>
<dbReference type="EC" id="3.2.1.89" evidence="3 6"/>
<dbReference type="InterPro" id="IPR011683">
    <property type="entry name" value="Glyco_hydro_53"/>
</dbReference>
<dbReference type="GO" id="GO:0031218">
    <property type="term" value="F:arabinogalactan endo-1,4-beta-galactosidase activity"/>
    <property type="evidence" value="ECO:0007669"/>
    <property type="project" value="UniProtKB-EC"/>
</dbReference>